<protein>
    <submittedName>
        <fullName evidence="1">Uncharacterized protein</fullName>
    </submittedName>
</protein>
<gene>
    <name evidence="1" type="ORF">LSH36_442g03002</name>
</gene>
<dbReference type="EMBL" id="JAODUP010000442">
    <property type="protein sequence ID" value="KAK2149682.1"/>
    <property type="molecule type" value="Genomic_DNA"/>
</dbReference>
<sequence>MDSQLSFYAKSLDISARDQYERKLKYADSTDKLPDPYFMLDGWQNDPSMWPDLTFAVSGHVQEVMYMDIANTRFCLMKLKVTPFMGTRDKPHEQWVYLTKETAEIYCVHCTCISGGNRLTNTSTTHEECKWNANFCKQSEPMSLQEMTEKGLLGNCKLTHLDESPCHLLRF</sequence>
<proteinExistence type="predicted"/>
<dbReference type="PANTHER" id="PTHR47526:SF3">
    <property type="entry name" value="PHD-TYPE DOMAIN-CONTAINING PROTEIN"/>
    <property type="match status" value="1"/>
</dbReference>
<dbReference type="PANTHER" id="PTHR47526">
    <property type="entry name" value="ATP-DEPENDENT DNA HELICASE"/>
    <property type="match status" value="1"/>
</dbReference>
<reference evidence="1" key="1">
    <citation type="journal article" date="2023" name="Mol. Biol. Evol.">
        <title>Third-Generation Sequencing Reveals the Adaptive Role of the Epigenome in Three Deep-Sea Polychaetes.</title>
        <authorList>
            <person name="Perez M."/>
            <person name="Aroh O."/>
            <person name="Sun Y."/>
            <person name="Lan Y."/>
            <person name="Juniper S.K."/>
            <person name="Young C.R."/>
            <person name="Angers B."/>
            <person name="Qian P.Y."/>
        </authorList>
    </citation>
    <scope>NUCLEOTIDE SEQUENCE</scope>
    <source>
        <strain evidence="1">P08H-3</strain>
    </source>
</reference>
<evidence type="ECO:0000313" key="2">
    <source>
        <dbReference type="Proteomes" id="UP001208570"/>
    </source>
</evidence>
<organism evidence="1 2">
    <name type="scientific">Paralvinella palmiformis</name>
    <dbReference type="NCBI Taxonomy" id="53620"/>
    <lineage>
        <taxon>Eukaryota</taxon>
        <taxon>Metazoa</taxon>
        <taxon>Spiralia</taxon>
        <taxon>Lophotrochozoa</taxon>
        <taxon>Annelida</taxon>
        <taxon>Polychaeta</taxon>
        <taxon>Sedentaria</taxon>
        <taxon>Canalipalpata</taxon>
        <taxon>Terebellida</taxon>
        <taxon>Terebelliformia</taxon>
        <taxon>Alvinellidae</taxon>
        <taxon>Paralvinella</taxon>
    </lineage>
</organism>
<evidence type="ECO:0000313" key="1">
    <source>
        <dbReference type="EMBL" id="KAK2149682.1"/>
    </source>
</evidence>
<keyword evidence="2" id="KW-1185">Reference proteome</keyword>
<accession>A0AAD9JAL5</accession>
<dbReference type="Proteomes" id="UP001208570">
    <property type="component" value="Unassembled WGS sequence"/>
</dbReference>
<dbReference type="AlphaFoldDB" id="A0AAD9JAL5"/>
<name>A0AAD9JAL5_9ANNE</name>
<comment type="caution">
    <text evidence="1">The sequence shown here is derived from an EMBL/GenBank/DDBJ whole genome shotgun (WGS) entry which is preliminary data.</text>
</comment>